<organism evidence="2 3">
    <name type="scientific">Oceanibaculum indicum</name>
    <dbReference type="NCBI Taxonomy" id="526216"/>
    <lineage>
        <taxon>Bacteria</taxon>
        <taxon>Pseudomonadati</taxon>
        <taxon>Pseudomonadota</taxon>
        <taxon>Alphaproteobacteria</taxon>
        <taxon>Rhodospirillales</taxon>
        <taxon>Oceanibaculaceae</taxon>
        <taxon>Oceanibaculum</taxon>
    </lineage>
</organism>
<sequence length="162" mass="17218">MSLIVELGGGDNTAANAYADLGFANAHHALRDRPAWAAASEAARSAALLAATLHLDTGFRWKGQRKHPSQPLAWPRRDARDEEGALLTLVPDVVRRACAELALRALDGPLTPDIAPGGQPLREKAGEVEIAYAPGASPLPRHPAIERLLAGLVRPPEPLDRA</sequence>
<dbReference type="InterPro" id="IPR046787">
    <property type="entry name" value="DnaT_2"/>
</dbReference>
<evidence type="ECO:0000259" key="1">
    <source>
        <dbReference type="Pfam" id="PF20557"/>
    </source>
</evidence>
<proteinExistence type="predicted"/>
<accession>A0A420WGX0</accession>
<name>A0A420WGX0_9PROT</name>
<dbReference type="EMBL" id="RBIG01000002">
    <property type="protein sequence ID" value="RKQ70212.1"/>
    <property type="molecule type" value="Genomic_DNA"/>
</dbReference>
<dbReference type="AlphaFoldDB" id="A0A420WGX0"/>
<reference evidence="2 3" key="1">
    <citation type="submission" date="2018-10" db="EMBL/GenBank/DDBJ databases">
        <title>Comparative analysis of microorganisms from saline springs in Andes Mountain Range, Colombia.</title>
        <authorList>
            <person name="Rubin E."/>
        </authorList>
    </citation>
    <scope>NUCLEOTIDE SEQUENCE [LARGE SCALE GENOMIC DNA]</scope>
    <source>
        <strain evidence="2 3">USBA 36</strain>
    </source>
</reference>
<comment type="caution">
    <text evidence="2">The sequence shown here is derived from an EMBL/GenBank/DDBJ whole genome shotgun (WGS) entry which is preliminary data.</text>
</comment>
<dbReference type="OrthoDB" id="7365289at2"/>
<evidence type="ECO:0000313" key="2">
    <source>
        <dbReference type="EMBL" id="RKQ70212.1"/>
    </source>
</evidence>
<gene>
    <name evidence="2" type="ORF">BCL74_2153</name>
</gene>
<evidence type="ECO:0000313" key="3">
    <source>
        <dbReference type="Proteomes" id="UP000277424"/>
    </source>
</evidence>
<dbReference type="Pfam" id="PF20557">
    <property type="entry name" value="DnaT_2"/>
    <property type="match status" value="1"/>
</dbReference>
<protein>
    <recommendedName>
        <fullName evidence="1">Putative DnaT-like domain-containing protein</fullName>
    </recommendedName>
</protein>
<feature type="domain" description="Putative DnaT-like" evidence="1">
    <location>
        <begin position="1"/>
        <end position="153"/>
    </location>
</feature>
<dbReference type="Proteomes" id="UP000277424">
    <property type="component" value="Unassembled WGS sequence"/>
</dbReference>
<dbReference type="RefSeq" id="WP_121219870.1">
    <property type="nucleotide sequence ID" value="NZ_RBIG01000002.1"/>
</dbReference>